<dbReference type="STRING" id="5601.A0A0D2G583"/>
<keyword evidence="3" id="KW-1185">Reference proteome</keyword>
<protein>
    <submittedName>
        <fullName evidence="2">Uncharacterized protein</fullName>
    </submittedName>
</protein>
<proteinExistence type="predicted"/>
<dbReference type="HOGENOM" id="CLU_152104_0_0_1"/>
<keyword evidence="1" id="KW-0472">Membrane</keyword>
<organism evidence="2 3">
    <name type="scientific">Phialophora macrospora</name>
    <dbReference type="NCBI Taxonomy" id="1851006"/>
    <lineage>
        <taxon>Eukaryota</taxon>
        <taxon>Fungi</taxon>
        <taxon>Dikarya</taxon>
        <taxon>Ascomycota</taxon>
        <taxon>Pezizomycotina</taxon>
        <taxon>Eurotiomycetes</taxon>
        <taxon>Chaetothyriomycetidae</taxon>
        <taxon>Chaetothyriales</taxon>
        <taxon>Herpotrichiellaceae</taxon>
        <taxon>Phialophora</taxon>
    </lineage>
</organism>
<sequence length="151" mass="15458">MDIAPSTWRVLGLSVAAGYIGLGTFAMSAPVLAAQTFGLYPATPAPGSNANPTRSSTKPAAHANADVANHAQAIETSMVLLGARDLAIGLALGKLAYDSRLPETGTLILSGMVLCVADVYEIFRRRGSGWGTAFAVGAGIWLAIGVGMVQL</sequence>
<evidence type="ECO:0000313" key="2">
    <source>
        <dbReference type="EMBL" id="KIW67179.1"/>
    </source>
</evidence>
<evidence type="ECO:0000313" key="3">
    <source>
        <dbReference type="Proteomes" id="UP000054266"/>
    </source>
</evidence>
<feature type="transmembrane region" description="Helical" evidence="1">
    <location>
        <begin position="130"/>
        <end position="149"/>
    </location>
</feature>
<dbReference type="Proteomes" id="UP000054266">
    <property type="component" value="Unassembled WGS sequence"/>
</dbReference>
<keyword evidence="1" id="KW-0812">Transmembrane</keyword>
<dbReference type="Pfam" id="PF14087">
    <property type="entry name" value="DUF4267"/>
    <property type="match status" value="1"/>
</dbReference>
<dbReference type="EMBL" id="KN846959">
    <property type="protein sequence ID" value="KIW67179.1"/>
    <property type="molecule type" value="Genomic_DNA"/>
</dbReference>
<keyword evidence="1" id="KW-1133">Transmembrane helix</keyword>
<reference evidence="2 3" key="1">
    <citation type="submission" date="2015-01" db="EMBL/GenBank/DDBJ databases">
        <title>The Genome Sequence of Capronia semiimmersa CBS27337.</title>
        <authorList>
            <consortium name="The Broad Institute Genomics Platform"/>
            <person name="Cuomo C."/>
            <person name="de Hoog S."/>
            <person name="Gorbushina A."/>
            <person name="Stielow B."/>
            <person name="Teixiera M."/>
            <person name="Abouelleil A."/>
            <person name="Chapman S.B."/>
            <person name="Priest M."/>
            <person name="Young S.K."/>
            <person name="Wortman J."/>
            <person name="Nusbaum C."/>
            <person name="Birren B."/>
        </authorList>
    </citation>
    <scope>NUCLEOTIDE SEQUENCE [LARGE SCALE GENOMIC DNA]</scope>
    <source>
        <strain evidence="2 3">CBS 27337</strain>
    </source>
</reference>
<evidence type="ECO:0000256" key="1">
    <source>
        <dbReference type="SAM" id="Phobius"/>
    </source>
</evidence>
<dbReference type="AlphaFoldDB" id="A0A0D2G583"/>
<name>A0A0D2G583_9EURO</name>
<gene>
    <name evidence="2" type="ORF">PV04_06450</name>
</gene>
<dbReference type="InterPro" id="IPR025363">
    <property type="entry name" value="DUF4267"/>
</dbReference>
<accession>A0A0D2G583</accession>